<comment type="caution">
    <text evidence="1">The sequence shown here is derived from an EMBL/GenBank/DDBJ whole genome shotgun (WGS) entry which is preliminary data.</text>
</comment>
<dbReference type="AlphaFoldDB" id="A0A9X3YR54"/>
<dbReference type="Pfam" id="PF16670">
    <property type="entry name" value="PI-PLC-C1"/>
    <property type="match status" value="1"/>
</dbReference>
<name>A0A9X3YR54_9GAMM</name>
<evidence type="ECO:0000313" key="2">
    <source>
        <dbReference type="Proteomes" id="UP001139971"/>
    </source>
</evidence>
<dbReference type="EMBL" id="JAOVZO020000023">
    <property type="protein sequence ID" value="MDC8016010.1"/>
    <property type="molecule type" value="Genomic_DNA"/>
</dbReference>
<keyword evidence="2" id="KW-1185">Reference proteome</keyword>
<protein>
    <submittedName>
        <fullName evidence="1">Phosphatidylinositol-specific phospholipase C1-like protein</fullName>
    </submittedName>
</protein>
<reference evidence="1" key="1">
    <citation type="submission" date="2023-02" db="EMBL/GenBank/DDBJ databases">
        <title>Tahibacter soli sp. nov. isolated from soil.</title>
        <authorList>
            <person name="Baek J.H."/>
            <person name="Lee J.K."/>
            <person name="Choi D.G."/>
            <person name="Jeon C.O."/>
        </authorList>
    </citation>
    <scope>NUCLEOTIDE SEQUENCE</scope>
    <source>
        <strain evidence="1">BL</strain>
    </source>
</reference>
<evidence type="ECO:0000313" key="1">
    <source>
        <dbReference type="EMBL" id="MDC8016010.1"/>
    </source>
</evidence>
<organism evidence="1 2">
    <name type="scientific">Tahibacter soli</name>
    <dbReference type="NCBI Taxonomy" id="2983605"/>
    <lineage>
        <taxon>Bacteria</taxon>
        <taxon>Pseudomonadati</taxon>
        <taxon>Pseudomonadota</taxon>
        <taxon>Gammaproteobacteria</taxon>
        <taxon>Lysobacterales</taxon>
        <taxon>Rhodanobacteraceae</taxon>
        <taxon>Tahibacter</taxon>
    </lineage>
</organism>
<dbReference type="InterPro" id="IPR032075">
    <property type="entry name" value="PI-PLC-C1"/>
</dbReference>
<dbReference type="Proteomes" id="UP001139971">
    <property type="component" value="Unassembled WGS sequence"/>
</dbReference>
<sequence>MNDPVADAERIARAVDAGFVVRTRADADTREARRNDTARRDAAFASGAQYVSTDYFEPDARRSDYRVRLPDGAAARCNPRRAAHCHGTPIEP</sequence>
<proteinExistence type="predicted"/>
<accession>A0A9X3YR54</accession>
<gene>
    <name evidence="1" type="ORF">OD750_026085</name>
</gene>